<proteinExistence type="predicted"/>
<protein>
    <submittedName>
        <fullName evidence="1">Uncharacterized protein</fullName>
    </submittedName>
</protein>
<dbReference type="EMBL" id="GBXM01062606">
    <property type="protein sequence ID" value="JAH45971.1"/>
    <property type="molecule type" value="Transcribed_RNA"/>
</dbReference>
<reference evidence="1" key="2">
    <citation type="journal article" date="2015" name="Fish Shellfish Immunol.">
        <title>Early steps in the European eel (Anguilla anguilla)-Vibrio vulnificus interaction in the gills: Role of the RtxA13 toxin.</title>
        <authorList>
            <person name="Callol A."/>
            <person name="Pajuelo D."/>
            <person name="Ebbesson L."/>
            <person name="Teles M."/>
            <person name="MacKenzie S."/>
            <person name="Amaro C."/>
        </authorList>
    </citation>
    <scope>NUCLEOTIDE SEQUENCE</scope>
</reference>
<accession>A0A0E9SXF2</accession>
<evidence type="ECO:0000313" key="1">
    <source>
        <dbReference type="EMBL" id="JAH45971.1"/>
    </source>
</evidence>
<name>A0A0E9SXF2_ANGAN</name>
<reference evidence="1" key="1">
    <citation type="submission" date="2014-11" db="EMBL/GenBank/DDBJ databases">
        <authorList>
            <person name="Amaro Gonzalez C."/>
        </authorList>
    </citation>
    <scope>NUCLEOTIDE SEQUENCE</scope>
</reference>
<dbReference type="AlphaFoldDB" id="A0A0E9SXF2"/>
<organism evidence="1">
    <name type="scientific">Anguilla anguilla</name>
    <name type="common">European freshwater eel</name>
    <name type="synonym">Muraena anguilla</name>
    <dbReference type="NCBI Taxonomy" id="7936"/>
    <lineage>
        <taxon>Eukaryota</taxon>
        <taxon>Metazoa</taxon>
        <taxon>Chordata</taxon>
        <taxon>Craniata</taxon>
        <taxon>Vertebrata</taxon>
        <taxon>Euteleostomi</taxon>
        <taxon>Actinopterygii</taxon>
        <taxon>Neopterygii</taxon>
        <taxon>Teleostei</taxon>
        <taxon>Anguilliformes</taxon>
        <taxon>Anguillidae</taxon>
        <taxon>Anguilla</taxon>
    </lineage>
</organism>
<sequence>MCFVSQSLHPIILLPPPSPLHLVF</sequence>